<comment type="caution">
    <text evidence="3">The sequence shown here is derived from an EMBL/GenBank/DDBJ whole genome shotgun (WGS) entry which is preliminary data.</text>
</comment>
<feature type="region of interest" description="Disordered" evidence="1">
    <location>
        <begin position="1"/>
        <end position="35"/>
    </location>
</feature>
<keyword evidence="2" id="KW-0472">Membrane</keyword>
<dbReference type="EMBL" id="JAUIZM010000027">
    <property type="protein sequence ID" value="KAK1351750.1"/>
    <property type="molecule type" value="Genomic_DNA"/>
</dbReference>
<evidence type="ECO:0000256" key="2">
    <source>
        <dbReference type="SAM" id="Phobius"/>
    </source>
</evidence>
<gene>
    <name evidence="3" type="ORF">POM88_054033</name>
</gene>
<evidence type="ECO:0000313" key="3">
    <source>
        <dbReference type="EMBL" id="KAK1351750.1"/>
    </source>
</evidence>
<keyword evidence="3" id="KW-0689">Ribosomal protein</keyword>
<dbReference type="PANTHER" id="PTHR47479">
    <property type="entry name" value="OS05G0393200 PROTEIN"/>
    <property type="match status" value="1"/>
</dbReference>
<feature type="compositionally biased region" description="Low complexity" evidence="1">
    <location>
        <begin position="9"/>
        <end position="35"/>
    </location>
</feature>
<dbReference type="PANTHER" id="PTHR47479:SF2">
    <property type="entry name" value="OS05G0393200 PROTEIN"/>
    <property type="match status" value="1"/>
</dbReference>
<sequence>MRHHHHHISSISTTTTTTTTMPRHPSSNPNPNPNNCQHSSSNIGDVIILILALFSGTFLISSYLSYIFHSISLLLPMILPSLYALDFSFSIYYVSFSLFFVSTILVFHLCFGSRKCKKVGCKGLKRALEFDLQLQNEECLRFDGKSVREVDLLPWKGGKEGNPDYECLRGELRKMAPPNGRAVLIFRDKCGCPVAKLEGWSVKRGRKHKKSITFNGGDHR</sequence>
<proteinExistence type="predicted"/>
<organism evidence="3 4">
    <name type="scientific">Heracleum sosnowskyi</name>
    <dbReference type="NCBI Taxonomy" id="360622"/>
    <lineage>
        <taxon>Eukaryota</taxon>
        <taxon>Viridiplantae</taxon>
        <taxon>Streptophyta</taxon>
        <taxon>Embryophyta</taxon>
        <taxon>Tracheophyta</taxon>
        <taxon>Spermatophyta</taxon>
        <taxon>Magnoliopsida</taxon>
        <taxon>eudicotyledons</taxon>
        <taxon>Gunneridae</taxon>
        <taxon>Pentapetalae</taxon>
        <taxon>asterids</taxon>
        <taxon>campanulids</taxon>
        <taxon>Apiales</taxon>
        <taxon>Apiaceae</taxon>
        <taxon>Apioideae</taxon>
        <taxon>apioid superclade</taxon>
        <taxon>Tordylieae</taxon>
        <taxon>Tordyliinae</taxon>
        <taxon>Heracleum</taxon>
    </lineage>
</organism>
<reference evidence="3" key="2">
    <citation type="submission" date="2023-05" db="EMBL/GenBank/DDBJ databases">
        <authorList>
            <person name="Schelkunov M.I."/>
        </authorList>
    </citation>
    <scope>NUCLEOTIDE SEQUENCE</scope>
    <source>
        <strain evidence="3">Hsosn_3</strain>
        <tissue evidence="3">Leaf</tissue>
    </source>
</reference>
<dbReference type="InterPro" id="IPR044196">
    <property type="entry name" value="At5g19025-like"/>
</dbReference>
<keyword evidence="4" id="KW-1185">Reference proteome</keyword>
<feature type="transmembrane region" description="Helical" evidence="2">
    <location>
        <begin position="46"/>
        <end position="69"/>
    </location>
</feature>
<evidence type="ECO:0000256" key="1">
    <source>
        <dbReference type="SAM" id="MobiDB-lite"/>
    </source>
</evidence>
<accession>A0AAD8LV72</accession>
<dbReference type="GO" id="GO:0005840">
    <property type="term" value="C:ribosome"/>
    <property type="evidence" value="ECO:0007669"/>
    <property type="project" value="UniProtKB-KW"/>
</dbReference>
<keyword evidence="2" id="KW-1133">Transmembrane helix</keyword>
<dbReference type="Proteomes" id="UP001237642">
    <property type="component" value="Unassembled WGS sequence"/>
</dbReference>
<name>A0AAD8LV72_9APIA</name>
<protein>
    <submittedName>
        <fullName evidence="3">Ribosomal protein L34e superfamily protein</fullName>
    </submittedName>
</protein>
<keyword evidence="3" id="KW-0687">Ribonucleoprotein</keyword>
<keyword evidence="2" id="KW-0812">Transmembrane</keyword>
<reference evidence="3" key="1">
    <citation type="submission" date="2023-02" db="EMBL/GenBank/DDBJ databases">
        <title>Genome of toxic invasive species Heracleum sosnowskyi carries increased number of genes despite the absence of recent whole-genome duplications.</title>
        <authorList>
            <person name="Schelkunov M."/>
            <person name="Shtratnikova V."/>
            <person name="Makarenko M."/>
            <person name="Klepikova A."/>
            <person name="Omelchenko D."/>
            <person name="Novikova G."/>
            <person name="Obukhova E."/>
            <person name="Bogdanov V."/>
            <person name="Penin A."/>
            <person name="Logacheva M."/>
        </authorList>
    </citation>
    <scope>NUCLEOTIDE SEQUENCE</scope>
    <source>
        <strain evidence="3">Hsosn_3</strain>
        <tissue evidence="3">Leaf</tissue>
    </source>
</reference>
<feature type="transmembrane region" description="Helical" evidence="2">
    <location>
        <begin position="89"/>
        <end position="111"/>
    </location>
</feature>
<evidence type="ECO:0000313" key="4">
    <source>
        <dbReference type="Proteomes" id="UP001237642"/>
    </source>
</evidence>
<dbReference type="AlphaFoldDB" id="A0AAD8LV72"/>